<dbReference type="RefSeq" id="WP_179642785.1">
    <property type="nucleotide sequence ID" value="NZ_BAAAYY010000033.1"/>
</dbReference>
<dbReference type="CDD" id="cd00865">
    <property type="entry name" value="PEBP_bact_arch"/>
    <property type="match status" value="1"/>
</dbReference>
<dbReference type="EMBL" id="JACCCC010000001">
    <property type="protein sequence ID" value="NYE46726.1"/>
    <property type="molecule type" value="Genomic_DNA"/>
</dbReference>
<dbReference type="NCBIfam" id="TIGR00481">
    <property type="entry name" value="YbhB/YbcL family Raf kinase inhibitor-like protein"/>
    <property type="match status" value="1"/>
</dbReference>
<proteinExistence type="inferred from homology"/>
<dbReference type="Proteomes" id="UP000589036">
    <property type="component" value="Unassembled WGS sequence"/>
</dbReference>
<dbReference type="InterPro" id="IPR005247">
    <property type="entry name" value="YbhB_YbcL/LppC-like"/>
</dbReference>
<dbReference type="Gene3D" id="3.90.280.10">
    <property type="entry name" value="PEBP-like"/>
    <property type="match status" value="1"/>
</dbReference>
<keyword evidence="4" id="KW-1185">Reference proteome</keyword>
<organism evidence="3 4">
    <name type="scientific">Spinactinospora alkalitolerans</name>
    <dbReference type="NCBI Taxonomy" id="687207"/>
    <lineage>
        <taxon>Bacteria</taxon>
        <taxon>Bacillati</taxon>
        <taxon>Actinomycetota</taxon>
        <taxon>Actinomycetes</taxon>
        <taxon>Streptosporangiales</taxon>
        <taxon>Nocardiopsidaceae</taxon>
        <taxon>Spinactinospora</taxon>
    </lineage>
</organism>
<sequence length="196" mass="20439">MFAVAPHSSAPRRRRTRRLTAVGGGAAALLAAATGCGVLADGTNGETSEDITVSSPVLQEDETIPQRYTCDGEGVSPSLRWSGLPDGTESIAVVVDALEAEGGATVHWVVYGLDPENPEIPEGSVPQPGHQGENSFGEVGYEAPCPTDDQEQEYRFTVYALGSDVDLPDGAPLDEALGAIASHTLARGRLIATDRP</sequence>
<dbReference type="AlphaFoldDB" id="A0A852TQQ0"/>
<feature type="region of interest" description="Disordered" evidence="2">
    <location>
        <begin position="123"/>
        <end position="148"/>
    </location>
</feature>
<dbReference type="InterPro" id="IPR008914">
    <property type="entry name" value="PEBP"/>
</dbReference>
<dbReference type="InterPro" id="IPR036610">
    <property type="entry name" value="PEBP-like_sf"/>
</dbReference>
<accession>A0A852TQQ0</accession>
<evidence type="ECO:0000256" key="2">
    <source>
        <dbReference type="SAM" id="MobiDB-lite"/>
    </source>
</evidence>
<evidence type="ECO:0000313" key="3">
    <source>
        <dbReference type="EMBL" id="NYE46726.1"/>
    </source>
</evidence>
<dbReference type="PANTHER" id="PTHR30289:SF1">
    <property type="entry name" value="PEBP (PHOSPHATIDYLETHANOLAMINE-BINDING PROTEIN) FAMILY PROTEIN"/>
    <property type="match status" value="1"/>
</dbReference>
<dbReference type="SUPFAM" id="SSF49777">
    <property type="entry name" value="PEBP-like"/>
    <property type="match status" value="1"/>
</dbReference>
<evidence type="ECO:0008006" key="5">
    <source>
        <dbReference type="Google" id="ProtNLM"/>
    </source>
</evidence>
<gene>
    <name evidence="3" type="ORF">HDA32_001846</name>
</gene>
<name>A0A852TQQ0_9ACTN</name>
<reference evidence="3 4" key="1">
    <citation type="submission" date="2020-07" db="EMBL/GenBank/DDBJ databases">
        <title>Sequencing the genomes of 1000 actinobacteria strains.</title>
        <authorList>
            <person name="Klenk H.-P."/>
        </authorList>
    </citation>
    <scope>NUCLEOTIDE SEQUENCE [LARGE SCALE GENOMIC DNA]</scope>
    <source>
        <strain evidence="3 4">CXB654</strain>
    </source>
</reference>
<dbReference type="Pfam" id="PF01161">
    <property type="entry name" value="PBP"/>
    <property type="match status" value="1"/>
</dbReference>
<comment type="caution">
    <text evidence="3">The sequence shown here is derived from an EMBL/GenBank/DDBJ whole genome shotgun (WGS) entry which is preliminary data.</text>
</comment>
<evidence type="ECO:0000313" key="4">
    <source>
        <dbReference type="Proteomes" id="UP000589036"/>
    </source>
</evidence>
<evidence type="ECO:0000256" key="1">
    <source>
        <dbReference type="ARBA" id="ARBA00007120"/>
    </source>
</evidence>
<comment type="similarity">
    <text evidence="1">Belongs to the UPF0098 family.</text>
</comment>
<protein>
    <recommendedName>
        <fullName evidence="5">YbhB/YbcL family Raf kinase inhibitor-like protein</fullName>
    </recommendedName>
</protein>
<dbReference type="PANTHER" id="PTHR30289">
    <property type="entry name" value="UNCHARACTERIZED PROTEIN YBCL-RELATED"/>
    <property type="match status" value="1"/>
</dbReference>